<feature type="domain" description="Endonuclease/exonuclease/phosphatase" evidence="1">
    <location>
        <begin position="83"/>
        <end position="164"/>
    </location>
</feature>
<name>A0A3B4TRC0_SERDU</name>
<dbReference type="InterPro" id="IPR036691">
    <property type="entry name" value="Endo/exonu/phosph_ase_sf"/>
</dbReference>
<dbReference type="Pfam" id="PF03372">
    <property type="entry name" value="Exo_endo_phos"/>
    <property type="match status" value="1"/>
</dbReference>
<organism evidence="2 3">
    <name type="scientific">Seriola dumerili</name>
    <name type="common">Greater amberjack</name>
    <name type="synonym">Caranx dumerili</name>
    <dbReference type="NCBI Taxonomy" id="41447"/>
    <lineage>
        <taxon>Eukaryota</taxon>
        <taxon>Metazoa</taxon>
        <taxon>Chordata</taxon>
        <taxon>Craniata</taxon>
        <taxon>Vertebrata</taxon>
        <taxon>Euteleostomi</taxon>
        <taxon>Actinopterygii</taxon>
        <taxon>Neopterygii</taxon>
        <taxon>Teleostei</taxon>
        <taxon>Neoteleostei</taxon>
        <taxon>Acanthomorphata</taxon>
        <taxon>Carangaria</taxon>
        <taxon>Carangiformes</taxon>
        <taxon>Carangidae</taxon>
        <taxon>Seriola</taxon>
    </lineage>
</organism>
<dbReference type="Proteomes" id="UP000261420">
    <property type="component" value="Unplaced"/>
</dbReference>
<dbReference type="GO" id="GO:0003824">
    <property type="term" value="F:catalytic activity"/>
    <property type="evidence" value="ECO:0007669"/>
    <property type="project" value="InterPro"/>
</dbReference>
<dbReference type="Ensembl" id="ENSSDUT00000008971.1">
    <property type="protein sequence ID" value="ENSSDUP00000008801.1"/>
    <property type="gene ID" value="ENSSDUG00000006468.1"/>
</dbReference>
<proteinExistence type="predicted"/>
<evidence type="ECO:0000259" key="1">
    <source>
        <dbReference type="Pfam" id="PF03372"/>
    </source>
</evidence>
<dbReference type="GeneTree" id="ENSGT00940000177796"/>
<dbReference type="AlphaFoldDB" id="A0A3B4TRC0"/>
<keyword evidence="3" id="KW-1185">Reference proteome</keyword>
<protein>
    <recommendedName>
        <fullName evidence="1">Endonuclease/exonuclease/phosphatase domain-containing protein</fullName>
    </recommendedName>
</protein>
<evidence type="ECO:0000313" key="2">
    <source>
        <dbReference type="Ensembl" id="ENSSDUP00000008801.1"/>
    </source>
</evidence>
<dbReference type="Gene3D" id="3.60.10.10">
    <property type="entry name" value="Endonuclease/exonuclease/phosphatase"/>
    <property type="match status" value="1"/>
</dbReference>
<sequence length="168" mass="19611">MADHCHIFWCCPIIQPYWLGVFKEMKSILGVSILVNKNSKIDAAFLDRDREGRWVKIRFVFEGFEHRLLNIYAPNKEGNRVSFFQELNGVAKDCTIVMGDFNVKLCRLDVSDDCSFKCDPDFCDLWRTAHPLAREYSRVQSCMGKVKRSRIDYCLVKKSQLKIFNTVL</sequence>
<dbReference type="STRING" id="41447.ENSSDUP00000008801"/>
<accession>A0A3B4TRC0</accession>
<reference evidence="2" key="2">
    <citation type="submission" date="2025-09" db="UniProtKB">
        <authorList>
            <consortium name="Ensembl"/>
        </authorList>
    </citation>
    <scope>IDENTIFICATION</scope>
</reference>
<reference evidence="2" key="1">
    <citation type="submission" date="2025-08" db="UniProtKB">
        <authorList>
            <consortium name="Ensembl"/>
        </authorList>
    </citation>
    <scope>IDENTIFICATION</scope>
</reference>
<dbReference type="InterPro" id="IPR005135">
    <property type="entry name" value="Endo/exonuclease/phosphatase"/>
</dbReference>
<dbReference type="SUPFAM" id="SSF56219">
    <property type="entry name" value="DNase I-like"/>
    <property type="match status" value="1"/>
</dbReference>
<dbReference type="OMA" id="MADHCHI"/>
<evidence type="ECO:0000313" key="3">
    <source>
        <dbReference type="Proteomes" id="UP000261420"/>
    </source>
</evidence>